<feature type="compositionally biased region" description="Basic and acidic residues" evidence="1">
    <location>
        <begin position="162"/>
        <end position="198"/>
    </location>
</feature>
<feature type="compositionally biased region" description="Low complexity" evidence="1">
    <location>
        <begin position="263"/>
        <end position="279"/>
    </location>
</feature>
<evidence type="ECO:0000313" key="4">
    <source>
        <dbReference type="Proteomes" id="UP001285441"/>
    </source>
</evidence>
<feature type="compositionally biased region" description="Pro residues" evidence="1">
    <location>
        <begin position="326"/>
        <end position="338"/>
    </location>
</feature>
<comment type="caution">
    <text evidence="3">The sequence shown here is derived from an EMBL/GenBank/DDBJ whole genome shotgun (WGS) entry which is preliminary data.</text>
</comment>
<reference evidence="3" key="1">
    <citation type="journal article" date="2023" name="Mol. Phylogenet. Evol.">
        <title>Genome-scale phylogeny and comparative genomics of the fungal order Sordariales.</title>
        <authorList>
            <person name="Hensen N."/>
            <person name="Bonometti L."/>
            <person name="Westerberg I."/>
            <person name="Brannstrom I.O."/>
            <person name="Guillou S."/>
            <person name="Cros-Aarteil S."/>
            <person name="Calhoun S."/>
            <person name="Haridas S."/>
            <person name="Kuo A."/>
            <person name="Mondo S."/>
            <person name="Pangilinan J."/>
            <person name="Riley R."/>
            <person name="LaButti K."/>
            <person name="Andreopoulos B."/>
            <person name="Lipzen A."/>
            <person name="Chen C."/>
            <person name="Yan M."/>
            <person name="Daum C."/>
            <person name="Ng V."/>
            <person name="Clum A."/>
            <person name="Steindorff A."/>
            <person name="Ohm R.A."/>
            <person name="Martin F."/>
            <person name="Silar P."/>
            <person name="Natvig D.O."/>
            <person name="Lalanne C."/>
            <person name="Gautier V."/>
            <person name="Ament-Velasquez S.L."/>
            <person name="Kruys A."/>
            <person name="Hutchinson M.I."/>
            <person name="Powell A.J."/>
            <person name="Barry K."/>
            <person name="Miller A.N."/>
            <person name="Grigoriev I.V."/>
            <person name="Debuchy R."/>
            <person name="Gladieux P."/>
            <person name="Hiltunen Thoren M."/>
            <person name="Johannesson H."/>
        </authorList>
    </citation>
    <scope>NUCLEOTIDE SEQUENCE</scope>
    <source>
        <strain evidence="3">CBS 232.78</strain>
    </source>
</reference>
<dbReference type="AlphaFoldDB" id="A0AAE0U6S8"/>
<dbReference type="Pfam" id="PF09816">
    <property type="entry name" value="EAF"/>
    <property type="match status" value="1"/>
</dbReference>
<feature type="region of interest" description="Disordered" evidence="1">
    <location>
        <begin position="381"/>
        <end position="401"/>
    </location>
</feature>
<organism evidence="3 4">
    <name type="scientific">Podospora didyma</name>
    <dbReference type="NCBI Taxonomy" id="330526"/>
    <lineage>
        <taxon>Eukaryota</taxon>
        <taxon>Fungi</taxon>
        <taxon>Dikarya</taxon>
        <taxon>Ascomycota</taxon>
        <taxon>Pezizomycotina</taxon>
        <taxon>Sordariomycetes</taxon>
        <taxon>Sordariomycetidae</taxon>
        <taxon>Sordariales</taxon>
        <taxon>Podosporaceae</taxon>
        <taxon>Podospora</taxon>
    </lineage>
</organism>
<keyword evidence="3" id="KW-0251">Elongation factor</keyword>
<evidence type="ECO:0000313" key="3">
    <source>
        <dbReference type="EMBL" id="KAK3393051.1"/>
    </source>
</evidence>
<feature type="domain" description="Transcription elongation factor Eaf N-terminal" evidence="2">
    <location>
        <begin position="15"/>
        <end position="115"/>
    </location>
</feature>
<feature type="compositionally biased region" description="Low complexity" evidence="1">
    <location>
        <begin position="141"/>
        <end position="161"/>
    </location>
</feature>
<feature type="compositionally biased region" description="Acidic residues" evidence="1">
    <location>
        <begin position="291"/>
        <end position="310"/>
    </location>
</feature>
<feature type="compositionally biased region" description="Acidic residues" evidence="1">
    <location>
        <begin position="346"/>
        <end position="363"/>
    </location>
</feature>
<dbReference type="InterPro" id="IPR019194">
    <property type="entry name" value="Tscrpt_elong_fac_Eaf_N"/>
</dbReference>
<feature type="region of interest" description="Disordered" evidence="1">
    <location>
        <begin position="128"/>
        <end position="363"/>
    </location>
</feature>
<reference evidence="3" key="2">
    <citation type="submission" date="2023-06" db="EMBL/GenBank/DDBJ databases">
        <authorList>
            <consortium name="Lawrence Berkeley National Laboratory"/>
            <person name="Haridas S."/>
            <person name="Hensen N."/>
            <person name="Bonometti L."/>
            <person name="Westerberg I."/>
            <person name="Brannstrom I.O."/>
            <person name="Guillou S."/>
            <person name="Cros-Aarteil S."/>
            <person name="Calhoun S."/>
            <person name="Kuo A."/>
            <person name="Mondo S."/>
            <person name="Pangilinan J."/>
            <person name="Riley R."/>
            <person name="LaButti K."/>
            <person name="Andreopoulos B."/>
            <person name="Lipzen A."/>
            <person name="Chen C."/>
            <person name="Yanf M."/>
            <person name="Daum C."/>
            <person name="Ng V."/>
            <person name="Clum A."/>
            <person name="Steindorff A."/>
            <person name="Ohm R."/>
            <person name="Martin F."/>
            <person name="Silar P."/>
            <person name="Natvig D."/>
            <person name="Lalanne C."/>
            <person name="Gautier V."/>
            <person name="Ament-velasquez S.L."/>
            <person name="Kruys A."/>
            <person name="Hutchinson M.I."/>
            <person name="Powell A.J."/>
            <person name="Barry K."/>
            <person name="Miller A.N."/>
            <person name="Grigoriev I.V."/>
            <person name="Debuchy R."/>
            <person name="Gladieux P."/>
            <person name="Thoren M.H."/>
            <person name="Johannesson H."/>
        </authorList>
    </citation>
    <scope>NUCLEOTIDE SEQUENCE</scope>
    <source>
        <strain evidence="3">CBS 232.78</strain>
    </source>
</reference>
<proteinExistence type="predicted"/>
<sequence length="401" mass="43135">MASQGIIDPTKTGKYPVILSDALLGKPSKETYTGVRYNHRPALSSDTAPASSRLKKSAREGTFNLGFEDQGGKYQYNGTRTSGDGKYILIFEPARQAFVLHRVDSTFHMNLTRTPTDTSAESLRKQFPQLEVSSTPSADSSKQQKGKGAAEKAGPSKAPAAKGKETAAAKDTPKAKAKPEKAKPGQAKAEKNKPEKSKQMMLTLPTGGRAPAAPTPAPTSAAKEKPKRRTTSPVESEEDDDDDDGGLTIEYPGGNPSISTFQPANNFSPAFPAFPAPGRRFSEFARGVGRDEEDEDADAEFDDEMGEDEDAGFKLPSPVNDHSKSAPPPPAPSNPIPLEPMRFTFDDDDEDAEGEIDADGEVDEAFGDDFDADLEAELEKEFHKMANEKGNESDSSVSEEE</sequence>
<protein>
    <submittedName>
        <fullName evidence="3">RNA polymerase II transcription elongation factor-domain-containing protein</fullName>
    </submittedName>
</protein>
<evidence type="ECO:0000259" key="2">
    <source>
        <dbReference type="Pfam" id="PF09816"/>
    </source>
</evidence>
<dbReference type="GO" id="GO:0003746">
    <property type="term" value="F:translation elongation factor activity"/>
    <property type="evidence" value="ECO:0007669"/>
    <property type="project" value="UniProtKB-KW"/>
</dbReference>
<accession>A0AAE0U6S8</accession>
<name>A0AAE0U6S8_9PEZI</name>
<feature type="compositionally biased region" description="Acidic residues" evidence="1">
    <location>
        <begin position="235"/>
        <end position="245"/>
    </location>
</feature>
<evidence type="ECO:0000256" key="1">
    <source>
        <dbReference type="SAM" id="MobiDB-lite"/>
    </source>
</evidence>
<gene>
    <name evidence="3" type="ORF">B0H63DRAFT_8025</name>
</gene>
<dbReference type="EMBL" id="JAULSW010000001">
    <property type="protein sequence ID" value="KAK3393051.1"/>
    <property type="molecule type" value="Genomic_DNA"/>
</dbReference>
<feature type="compositionally biased region" description="Polar residues" evidence="1">
    <location>
        <begin position="131"/>
        <end position="140"/>
    </location>
</feature>
<keyword evidence="3" id="KW-0648">Protein biosynthesis</keyword>
<dbReference type="Proteomes" id="UP001285441">
    <property type="component" value="Unassembled WGS sequence"/>
</dbReference>
<keyword evidence="4" id="KW-1185">Reference proteome</keyword>
<feature type="compositionally biased region" description="Basic and acidic residues" evidence="1">
    <location>
        <begin position="381"/>
        <end position="392"/>
    </location>
</feature>